<keyword evidence="1" id="KW-1133">Transmembrane helix</keyword>
<evidence type="ECO:0000313" key="3">
    <source>
        <dbReference type="Proteomes" id="UP001500027"/>
    </source>
</evidence>
<accession>A0ABP8EEN1</accession>
<organism evidence="2 3">
    <name type="scientific">Hyunsoonleella aestuarii</name>
    <dbReference type="NCBI Taxonomy" id="912802"/>
    <lineage>
        <taxon>Bacteria</taxon>
        <taxon>Pseudomonadati</taxon>
        <taxon>Bacteroidota</taxon>
        <taxon>Flavobacteriia</taxon>
        <taxon>Flavobacteriales</taxon>
        <taxon>Flavobacteriaceae</taxon>
    </lineage>
</organism>
<name>A0ABP8EEN1_9FLAO</name>
<keyword evidence="3" id="KW-1185">Reference proteome</keyword>
<sequence>MEEKQPYFKLIVLIMAGTSSFYLPFGIARVFRPTFLDVFSINNLELGLCF</sequence>
<keyword evidence="1" id="KW-0472">Membrane</keyword>
<dbReference type="Proteomes" id="UP001500027">
    <property type="component" value="Unassembled WGS sequence"/>
</dbReference>
<comment type="caution">
    <text evidence="2">The sequence shown here is derived from an EMBL/GenBank/DDBJ whole genome shotgun (WGS) entry which is preliminary data.</text>
</comment>
<feature type="transmembrane region" description="Helical" evidence="1">
    <location>
        <begin position="7"/>
        <end position="27"/>
    </location>
</feature>
<evidence type="ECO:0000256" key="1">
    <source>
        <dbReference type="SAM" id="Phobius"/>
    </source>
</evidence>
<reference evidence="3" key="1">
    <citation type="journal article" date="2019" name="Int. J. Syst. Evol. Microbiol.">
        <title>The Global Catalogue of Microorganisms (GCM) 10K type strain sequencing project: providing services to taxonomists for standard genome sequencing and annotation.</title>
        <authorList>
            <consortium name="The Broad Institute Genomics Platform"/>
            <consortium name="The Broad Institute Genome Sequencing Center for Infectious Disease"/>
            <person name="Wu L."/>
            <person name="Ma J."/>
        </authorList>
    </citation>
    <scope>NUCLEOTIDE SEQUENCE [LARGE SCALE GENOMIC DNA]</scope>
    <source>
        <strain evidence="3">JCM 17452</strain>
    </source>
</reference>
<dbReference type="EMBL" id="BAABAV010000003">
    <property type="protein sequence ID" value="GAA4270641.1"/>
    <property type="molecule type" value="Genomic_DNA"/>
</dbReference>
<proteinExistence type="predicted"/>
<protein>
    <recommendedName>
        <fullName evidence="4">MFS transporter</fullName>
    </recommendedName>
</protein>
<dbReference type="RefSeq" id="WP_170181014.1">
    <property type="nucleotide sequence ID" value="NZ_BAABAV010000003.1"/>
</dbReference>
<gene>
    <name evidence="2" type="ORF">GCM10022257_27420</name>
</gene>
<evidence type="ECO:0008006" key="4">
    <source>
        <dbReference type="Google" id="ProtNLM"/>
    </source>
</evidence>
<evidence type="ECO:0000313" key="2">
    <source>
        <dbReference type="EMBL" id="GAA4270641.1"/>
    </source>
</evidence>
<keyword evidence="1" id="KW-0812">Transmembrane</keyword>